<accession>A0A1H8CR12</accession>
<protein>
    <submittedName>
        <fullName evidence="2">Uncharacterized protein</fullName>
    </submittedName>
</protein>
<dbReference type="RefSeq" id="WP_092656426.1">
    <property type="nucleotide sequence ID" value="NZ_FOCX01000001.1"/>
</dbReference>
<proteinExistence type="predicted"/>
<organism evidence="2 3">
    <name type="scientific">Halorientalis persicus</name>
    <dbReference type="NCBI Taxonomy" id="1367881"/>
    <lineage>
        <taxon>Archaea</taxon>
        <taxon>Methanobacteriati</taxon>
        <taxon>Methanobacteriota</taxon>
        <taxon>Stenosarchaea group</taxon>
        <taxon>Halobacteria</taxon>
        <taxon>Halobacteriales</taxon>
        <taxon>Haloarculaceae</taxon>
        <taxon>Halorientalis</taxon>
    </lineage>
</organism>
<keyword evidence="1" id="KW-0472">Membrane</keyword>
<sequence>MGSDGGFWEPVGSVAQAGVLTLALTIYAVVELWGGPFPDGPLLVSVAALVVGVTLGAAYAYFDTSLLATDPLDEYVFLVTVLAVGLAVASILSPVGVPGAVSVVVLAFLWSGLIAEFYFETEQRLASLGTE</sequence>
<keyword evidence="1" id="KW-0812">Transmembrane</keyword>
<feature type="transmembrane region" description="Helical" evidence="1">
    <location>
        <begin position="99"/>
        <end position="119"/>
    </location>
</feature>
<gene>
    <name evidence="2" type="ORF">SAMN05216388_100154</name>
</gene>
<dbReference type="OrthoDB" id="241732at2157"/>
<feature type="transmembrane region" description="Helical" evidence="1">
    <location>
        <begin position="7"/>
        <end position="30"/>
    </location>
</feature>
<dbReference type="AlphaFoldDB" id="A0A1H8CR12"/>
<keyword evidence="3" id="KW-1185">Reference proteome</keyword>
<evidence type="ECO:0000313" key="2">
    <source>
        <dbReference type="EMBL" id="SEM97359.1"/>
    </source>
</evidence>
<feature type="transmembrane region" description="Helical" evidence="1">
    <location>
        <begin position="42"/>
        <end position="62"/>
    </location>
</feature>
<reference evidence="3" key="1">
    <citation type="submission" date="2016-10" db="EMBL/GenBank/DDBJ databases">
        <authorList>
            <person name="Varghese N."/>
            <person name="Submissions S."/>
        </authorList>
    </citation>
    <scope>NUCLEOTIDE SEQUENCE [LARGE SCALE GENOMIC DNA]</scope>
    <source>
        <strain evidence="3">IBRC-M 10043</strain>
    </source>
</reference>
<name>A0A1H8CR12_9EURY</name>
<dbReference type="Proteomes" id="UP000198775">
    <property type="component" value="Unassembled WGS sequence"/>
</dbReference>
<evidence type="ECO:0000256" key="1">
    <source>
        <dbReference type="SAM" id="Phobius"/>
    </source>
</evidence>
<feature type="transmembrane region" description="Helical" evidence="1">
    <location>
        <begin position="74"/>
        <end position="93"/>
    </location>
</feature>
<dbReference type="EMBL" id="FOCX01000001">
    <property type="protein sequence ID" value="SEM97359.1"/>
    <property type="molecule type" value="Genomic_DNA"/>
</dbReference>
<evidence type="ECO:0000313" key="3">
    <source>
        <dbReference type="Proteomes" id="UP000198775"/>
    </source>
</evidence>
<keyword evidence="1" id="KW-1133">Transmembrane helix</keyword>